<feature type="transmembrane region" description="Helical" evidence="1">
    <location>
        <begin position="93"/>
        <end position="113"/>
    </location>
</feature>
<evidence type="ECO:0000313" key="3">
    <source>
        <dbReference type="Proteomes" id="UP000178230"/>
    </source>
</evidence>
<keyword evidence="1" id="KW-0472">Membrane</keyword>
<organism evidence="2 3">
    <name type="scientific">Candidatus Gottesmanbacteria bacterium RBG_13_37_7</name>
    <dbReference type="NCBI Taxonomy" id="1798369"/>
    <lineage>
        <taxon>Bacteria</taxon>
        <taxon>Candidatus Gottesmaniibacteriota</taxon>
    </lineage>
</organism>
<proteinExistence type="predicted"/>
<protein>
    <submittedName>
        <fullName evidence="2">Uncharacterized protein</fullName>
    </submittedName>
</protein>
<keyword evidence="1" id="KW-0812">Transmembrane</keyword>
<dbReference type="EMBL" id="MFIY01000052">
    <property type="protein sequence ID" value="OGF99447.1"/>
    <property type="molecule type" value="Genomic_DNA"/>
</dbReference>
<feature type="transmembrane region" description="Helical" evidence="1">
    <location>
        <begin position="52"/>
        <end position="73"/>
    </location>
</feature>
<gene>
    <name evidence="2" type="ORF">A2Y99_00230</name>
</gene>
<reference evidence="2 3" key="1">
    <citation type="journal article" date="2016" name="Nat. Commun.">
        <title>Thousands of microbial genomes shed light on interconnected biogeochemical processes in an aquifer system.</title>
        <authorList>
            <person name="Anantharaman K."/>
            <person name="Brown C.T."/>
            <person name="Hug L.A."/>
            <person name="Sharon I."/>
            <person name="Castelle C.J."/>
            <person name="Probst A.J."/>
            <person name="Thomas B.C."/>
            <person name="Singh A."/>
            <person name="Wilkins M.J."/>
            <person name="Karaoz U."/>
            <person name="Brodie E.L."/>
            <person name="Williams K.H."/>
            <person name="Hubbard S.S."/>
            <person name="Banfield J.F."/>
        </authorList>
    </citation>
    <scope>NUCLEOTIDE SEQUENCE [LARGE SCALE GENOMIC DNA]</scope>
</reference>
<dbReference type="InterPro" id="IPR043993">
    <property type="entry name" value="T4SS_pilin"/>
</dbReference>
<keyword evidence="1" id="KW-1133">Transmembrane helix</keyword>
<sequence>MFLISSAVMIKSMNTRLAQEVRLPDGTTVIKGPIDPTRFPNLASVINNAQPYIFAIAGVMLLALLIAGGFGYLTSAGDPKKAASAQKRITNALLGFLIIFVAYWLVVIIDYIFKLGIYN</sequence>
<comment type="caution">
    <text evidence="2">The sequence shown here is derived from an EMBL/GenBank/DDBJ whole genome shotgun (WGS) entry which is preliminary data.</text>
</comment>
<evidence type="ECO:0000256" key="1">
    <source>
        <dbReference type="SAM" id="Phobius"/>
    </source>
</evidence>
<dbReference type="AlphaFoldDB" id="A0A1F5YGY7"/>
<dbReference type="Pfam" id="PF18895">
    <property type="entry name" value="T4SS_pilin"/>
    <property type="match status" value="1"/>
</dbReference>
<dbReference type="Proteomes" id="UP000178230">
    <property type="component" value="Unassembled WGS sequence"/>
</dbReference>
<accession>A0A1F5YGY7</accession>
<evidence type="ECO:0000313" key="2">
    <source>
        <dbReference type="EMBL" id="OGF99447.1"/>
    </source>
</evidence>
<name>A0A1F5YGY7_9BACT</name>